<reference evidence="7 8" key="1">
    <citation type="submission" date="2015-10" db="EMBL/GenBank/DDBJ databases">
        <title>Metagenome-Assembled Genomes uncover a global brackish microbiome.</title>
        <authorList>
            <person name="Hugerth L.W."/>
            <person name="Larsson J."/>
            <person name="Alneberg J."/>
            <person name="Lindh M.V."/>
            <person name="Legrand C."/>
            <person name="Pinhassi J."/>
            <person name="Andersson A.F."/>
        </authorList>
    </citation>
    <scope>NUCLEOTIDE SEQUENCE [LARGE SCALE GENOMIC DNA]</scope>
    <source>
        <strain evidence="7">BACL26 MAG-121220-bin70</strain>
    </source>
</reference>
<sequence length="459" mass="51143">MTSERRQINQFLSIRQDRLFLENCDLTEIAKQFGTPLFVISESHLRSNLRRYKNAFTKYWHEGPVRIMPSLKASPLLAIRKVLSDEGCGCDIFGPGELECALRGGVNPSEISVNGSIKDREIIRRGIDIGARIVLDSPRELEMCEEEGRALNKIARVMFRIKPVLSNVGVMSDFAPDYEIRDLTQLIKYGIPTAELLPMCTRVMQLDHVEPIGIHVHIGRHSSQLEVWESLVTQTVLLTKQMSELMSGWIPSEVDFGGGFPSFPNTDPDVYVKGYSEHQIEDYAKVIVTTFRHTMATVNLDCAGITLEVEPGRGLHCDTGVHLTSVKNIKQEDGERARKWAEVDTSEVFLGVPGLSEEDPFAVMVANKTDQPNSIITDIVGLTCNAERLCNQIETPLLDCGDVLALLNTGSYIEAMAANFNALPRPGSVLVSDTVAELVKRHETIDDVLARDIIPERLK</sequence>
<dbReference type="SUPFAM" id="SSF51419">
    <property type="entry name" value="PLP-binding barrel"/>
    <property type="match status" value="1"/>
</dbReference>
<dbReference type="InterPro" id="IPR009006">
    <property type="entry name" value="Ala_racemase/Decarboxylase_C"/>
</dbReference>
<dbReference type="AlphaFoldDB" id="A0A0R2U577"/>
<dbReference type="PRINTS" id="PR01181">
    <property type="entry name" value="DAPDCRBXLASE"/>
</dbReference>
<dbReference type="SUPFAM" id="SSF50621">
    <property type="entry name" value="Alanine racemase C-terminal domain-like"/>
    <property type="match status" value="1"/>
</dbReference>
<dbReference type="PANTHER" id="PTHR43727">
    <property type="entry name" value="DIAMINOPIMELATE DECARBOXYLASE"/>
    <property type="match status" value="1"/>
</dbReference>
<dbReference type="Gene3D" id="2.40.37.10">
    <property type="entry name" value="Lyase, Ornithine Decarboxylase, Chain A, domain 1"/>
    <property type="match status" value="1"/>
</dbReference>
<dbReference type="Pfam" id="PF02784">
    <property type="entry name" value="Orn_Arg_deC_N"/>
    <property type="match status" value="1"/>
</dbReference>
<dbReference type="InterPro" id="IPR029066">
    <property type="entry name" value="PLP-binding_barrel"/>
</dbReference>
<evidence type="ECO:0000256" key="2">
    <source>
        <dbReference type="ARBA" id="ARBA00022793"/>
    </source>
</evidence>
<keyword evidence="4" id="KW-0456">Lyase</keyword>
<evidence type="ECO:0000259" key="6">
    <source>
        <dbReference type="Pfam" id="PF02784"/>
    </source>
</evidence>
<dbReference type="InterPro" id="IPR022644">
    <property type="entry name" value="De-COase2_N"/>
</dbReference>
<dbReference type="PANTHER" id="PTHR43727:SF2">
    <property type="entry name" value="GROUP IV DECARBOXYLASE"/>
    <property type="match status" value="1"/>
</dbReference>
<proteinExistence type="predicted"/>
<organism evidence="7 8">
    <name type="scientific">SAR92 bacterium BACL26 MAG-121220-bin70</name>
    <dbReference type="NCBI Taxonomy" id="1655626"/>
    <lineage>
        <taxon>Bacteria</taxon>
        <taxon>Pseudomonadati</taxon>
        <taxon>Pseudomonadota</taxon>
        <taxon>Gammaproteobacteria</taxon>
        <taxon>Cellvibrionales</taxon>
        <taxon>Porticoccaceae</taxon>
        <taxon>SAR92 clade</taxon>
    </lineage>
</organism>
<evidence type="ECO:0000256" key="4">
    <source>
        <dbReference type="ARBA" id="ARBA00023239"/>
    </source>
</evidence>
<dbReference type="Gene3D" id="3.20.20.10">
    <property type="entry name" value="Alanine racemase"/>
    <property type="match status" value="1"/>
</dbReference>
<evidence type="ECO:0000313" key="8">
    <source>
        <dbReference type="Proteomes" id="UP000051213"/>
    </source>
</evidence>
<gene>
    <name evidence="7" type="ORF">ABS24_04090</name>
</gene>
<dbReference type="GO" id="GO:0008836">
    <property type="term" value="F:diaminopimelate decarboxylase activity"/>
    <property type="evidence" value="ECO:0007669"/>
    <property type="project" value="InterPro"/>
</dbReference>
<feature type="active site" description="Proton donor" evidence="5">
    <location>
        <position position="384"/>
    </location>
</feature>
<dbReference type="EMBL" id="LICA01000143">
    <property type="protein sequence ID" value="KRO94582.1"/>
    <property type="molecule type" value="Genomic_DNA"/>
</dbReference>
<comment type="caution">
    <text evidence="7">The sequence shown here is derived from an EMBL/GenBank/DDBJ whole genome shotgun (WGS) entry which is preliminary data.</text>
</comment>
<dbReference type="InterPro" id="IPR000183">
    <property type="entry name" value="Orn/DAP/Arg_de-COase"/>
</dbReference>
<evidence type="ECO:0000256" key="5">
    <source>
        <dbReference type="PIRSR" id="PIRSR600183-50"/>
    </source>
</evidence>
<feature type="domain" description="Orn/DAP/Arg decarboxylase 2 N-terminal" evidence="6">
    <location>
        <begin position="44"/>
        <end position="314"/>
    </location>
</feature>
<evidence type="ECO:0000256" key="1">
    <source>
        <dbReference type="ARBA" id="ARBA00001933"/>
    </source>
</evidence>
<feature type="modified residue" description="N6-(pyridoxal phosphate)lysine" evidence="5">
    <location>
        <position position="72"/>
    </location>
</feature>
<dbReference type="InterPro" id="IPR002986">
    <property type="entry name" value="DAP_deCOOHase_LysA"/>
</dbReference>
<evidence type="ECO:0000313" key="7">
    <source>
        <dbReference type="EMBL" id="KRO94582.1"/>
    </source>
</evidence>
<accession>A0A0R2U577</accession>
<keyword evidence="3 5" id="KW-0663">Pyridoxal phosphate</keyword>
<name>A0A0R2U577_9GAMM</name>
<dbReference type="GO" id="GO:0009089">
    <property type="term" value="P:lysine biosynthetic process via diaminopimelate"/>
    <property type="evidence" value="ECO:0007669"/>
    <property type="project" value="InterPro"/>
</dbReference>
<comment type="cofactor">
    <cofactor evidence="1 5">
        <name>pyridoxal 5'-phosphate</name>
        <dbReference type="ChEBI" id="CHEBI:597326"/>
    </cofactor>
</comment>
<protein>
    <recommendedName>
        <fullName evidence="6">Orn/DAP/Arg decarboxylase 2 N-terminal domain-containing protein</fullName>
    </recommendedName>
</protein>
<keyword evidence="2" id="KW-0210">Decarboxylase</keyword>
<dbReference type="Proteomes" id="UP000051213">
    <property type="component" value="Unassembled WGS sequence"/>
</dbReference>
<dbReference type="PRINTS" id="PR01179">
    <property type="entry name" value="ODADCRBXLASE"/>
</dbReference>
<evidence type="ECO:0000256" key="3">
    <source>
        <dbReference type="ARBA" id="ARBA00022898"/>
    </source>
</evidence>